<feature type="transmembrane region" description="Helical" evidence="1">
    <location>
        <begin position="80"/>
        <end position="100"/>
    </location>
</feature>
<evidence type="ECO:0008006" key="4">
    <source>
        <dbReference type="Google" id="ProtNLM"/>
    </source>
</evidence>
<dbReference type="EMBL" id="MF782455">
    <property type="protein sequence ID" value="ATZ80989.1"/>
    <property type="molecule type" value="Genomic_DNA"/>
</dbReference>
<evidence type="ECO:0000313" key="2">
    <source>
        <dbReference type="EMBL" id="ATZ80989.1"/>
    </source>
</evidence>
<keyword evidence="3" id="KW-1185">Reference proteome</keyword>
<name>A0A2H4UWC7_9VIRU</name>
<proteinExistence type="predicted"/>
<protein>
    <recommendedName>
        <fullName evidence="4">Transmembrane protein</fullName>
    </recommendedName>
</protein>
<evidence type="ECO:0000256" key="1">
    <source>
        <dbReference type="SAM" id="Phobius"/>
    </source>
</evidence>
<keyword evidence="1" id="KW-1133">Transmembrane helix</keyword>
<sequence>MFNNKNAIIAASITILLLWEHIGFTYNYYTPSTFFEFVKNNLNEFFLLVGTLCGIIFEILGNLFEYFGDIICAFFRNLRVYFAMFFDILWKYLNCILDIFREFFGAFIDTVMRICKPLIESVFSPLYFFEGFYDYVIDFIKSNQVVFQAIFWTTMVFLLFIVESYCFGKSYEEKLKLEKERETRDKRIQRYH</sequence>
<keyword evidence="1" id="KW-0812">Transmembrane</keyword>
<dbReference type="Proteomes" id="UP000240325">
    <property type="component" value="Segment"/>
</dbReference>
<accession>A0A2H4UWC7</accession>
<reference evidence="2" key="1">
    <citation type="journal article" date="2017" name="Elife">
        <title>The kinetoplastid-infecting Bodo saltans virus (BsV), a window into the most abundant giant viruses in the sea.</title>
        <authorList>
            <person name="Deeg C.M."/>
            <person name="Chow C.-E.T."/>
            <person name="Suttle C.A."/>
        </authorList>
    </citation>
    <scope>NUCLEOTIDE SEQUENCE</scope>
    <source>
        <strain evidence="2">NG1</strain>
    </source>
</reference>
<keyword evidence="1" id="KW-0472">Membrane</keyword>
<gene>
    <name evidence="2" type="ORF">BMW23_0944</name>
</gene>
<organism evidence="2">
    <name type="scientific">Bodo saltans virus</name>
    <dbReference type="NCBI Taxonomy" id="2024608"/>
    <lineage>
        <taxon>Viruses</taxon>
        <taxon>Varidnaviria</taxon>
        <taxon>Bamfordvirae</taxon>
        <taxon>Nucleocytoviricota</taxon>
        <taxon>Megaviricetes</taxon>
        <taxon>Imitervirales</taxon>
        <taxon>Mimiviridae</taxon>
        <taxon>Klosneuvirinae</taxon>
        <taxon>Theiavirus</taxon>
        <taxon>Theiavirus salishense</taxon>
    </lineage>
</organism>
<evidence type="ECO:0000313" key="3">
    <source>
        <dbReference type="Proteomes" id="UP000240325"/>
    </source>
</evidence>
<feature type="transmembrane region" description="Helical" evidence="1">
    <location>
        <begin position="145"/>
        <end position="167"/>
    </location>
</feature>
<feature type="transmembrane region" description="Helical" evidence="1">
    <location>
        <begin position="7"/>
        <end position="26"/>
    </location>
</feature>
<feature type="transmembrane region" description="Helical" evidence="1">
    <location>
        <begin position="46"/>
        <end position="68"/>
    </location>
</feature>